<dbReference type="EMBL" id="AAGDOI010000038">
    <property type="protein sequence ID" value="EBM7382315.1"/>
    <property type="molecule type" value="Genomic_DNA"/>
</dbReference>
<protein>
    <submittedName>
        <fullName evidence="1">Uncharacterized protein</fullName>
    </submittedName>
</protein>
<reference evidence="1" key="1">
    <citation type="submission" date="2019-06" db="EMBL/GenBank/DDBJ databases">
        <authorList>
            <consortium name="GenomeTrakr network: Whole genome sequencing for foodborne pathogen traceback"/>
        </authorList>
    </citation>
    <scope>NUCLEOTIDE SEQUENCE</scope>
    <source>
        <strain evidence="1">FDA00000939</strain>
    </source>
</reference>
<gene>
    <name evidence="1" type="ORF">AHW29_24320</name>
</gene>
<dbReference type="AlphaFoldDB" id="A0A5T6X6G0"/>
<name>A0A5T6X6G0_SALMU</name>
<evidence type="ECO:0000313" key="1">
    <source>
        <dbReference type="EMBL" id="EBM7382315.1"/>
    </source>
</evidence>
<comment type="caution">
    <text evidence="1">The sequence shown here is derived from an EMBL/GenBank/DDBJ whole genome shotgun (WGS) entry which is preliminary data.</text>
</comment>
<sequence length="73" mass="8491">MMSVLTGRYAMLKRMAGYSDLLFTFRGLPRRPVWAGWLTTAVFAQWFPEHYRLTVPVFRLSVVSPDRAQPVDE</sequence>
<proteinExistence type="predicted"/>
<organism evidence="1">
    <name type="scientific">Salmonella muenchen</name>
    <dbReference type="NCBI Taxonomy" id="596"/>
    <lineage>
        <taxon>Bacteria</taxon>
        <taxon>Pseudomonadati</taxon>
        <taxon>Pseudomonadota</taxon>
        <taxon>Gammaproteobacteria</taxon>
        <taxon>Enterobacterales</taxon>
        <taxon>Enterobacteriaceae</taxon>
        <taxon>Salmonella</taxon>
    </lineage>
</organism>
<accession>A0A5T6X6G0</accession>